<dbReference type="GO" id="GO:0004519">
    <property type="term" value="F:endonuclease activity"/>
    <property type="evidence" value="ECO:0007669"/>
    <property type="project" value="UniProtKB-KW"/>
</dbReference>
<reference evidence="5" key="1">
    <citation type="journal article" date="2019" name="Int. J. Syst. Evol. Microbiol.">
        <title>The Global Catalogue of Microorganisms (GCM) 10K type strain sequencing project: providing services to taxonomists for standard genome sequencing and annotation.</title>
        <authorList>
            <consortium name="The Broad Institute Genomics Platform"/>
            <consortium name="The Broad Institute Genome Sequencing Center for Infectious Disease"/>
            <person name="Wu L."/>
            <person name="Ma J."/>
        </authorList>
    </citation>
    <scope>NUCLEOTIDE SEQUENCE [LARGE SCALE GENOMIC DNA]</scope>
    <source>
        <strain evidence="5">CCM 9110</strain>
    </source>
</reference>
<organism evidence="4 5">
    <name type="scientific">Lacticaseibacillus suilingensis</name>
    <dbReference type="NCBI Taxonomy" id="2799577"/>
    <lineage>
        <taxon>Bacteria</taxon>
        <taxon>Bacillati</taxon>
        <taxon>Bacillota</taxon>
        <taxon>Bacilli</taxon>
        <taxon>Lactobacillales</taxon>
        <taxon>Lactobacillaceae</taxon>
        <taxon>Lacticaseibacillus</taxon>
    </lineage>
</organism>
<feature type="domain" description="Type VII secretion system protein EssD-like" evidence="3">
    <location>
        <begin position="113"/>
        <end position="245"/>
    </location>
</feature>
<dbReference type="RefSeq" id="WP_204119246.1">
    <property type="nucleotide sequence ID" value="NZ_BOLV01000013.1"/>
</dbReference>
<feature type="signal peptide" evidence="2">
    <location>
        <begin position="1"/>
        <end position="30"/>
    </location>
</feature>
<evidence type="ECO:0000313" key="4">
    <source>
        <dbReference type="EMBL" id="MFD1399511.1"/>
    </source>
</evidence>
<feature type="compositionally biased region" description="Low complexity" evidence="1">
    <location>
        <begin position="54"/>
        <end position="80"/>
    </location>
</feature>
<dbReference type="PROSITE" id="PS51257">
    <property type="entry name" value="PROKAR_LIPOPROTEIN"/>
    <property type="match status" value="1"/>
</dbReference>
<feature type="compositionally biased region" description="Low complexity" evidence="1">
    <location>
        <begin position="279"/>
        <end position="301"/>
    </location>
</feature>
<name>A0ABW4BHN5_9LACO</name>
<dbReference type="InterPro" id="IPR044927">
    <property type="entry name" value="Endonuclea_NS_2"/>
</dbReference>
<dbReference type="InterPro" id="IPR035451">
    <property type="entry name" value="Ada-like_dom_sf"/>
</dbReference>
<dbReference type="InterPro" id="IPR044929">
    <property type="entry name" value="DNA/RNA_non-sp_Endonuclease_sf"/>
</dbReference>
<keyword evidence="4" id="KW-0540">Nuclease</keyword>
<feature type="region of interest" description="Disordered" evidence="1">
    <location>
        <begin position="279"/>
        <end position="316"/>
    </location>
</feature>
<comment type="caution">
    <text evidence="4">The sequence shown here is derived from an EMBL/GenBank/DDBJ whole genome shotgun (WGS) entry which is preliminary data.</text>
</comment>
<gene>
    <name evidence="4" type="ORF">ACFQ41_09345</name>
</gene>
<dbReference type="Gene3D" id="3.40.10.10">
    <property type="entry name" value="DNA Methylphosphotriester Repair Domain"/>
    <property type="match status" value="1"/>
</dbReference>
<evidence type="ECO:0000256" key="1">
    <source>
        <dbReference type="SAM" id="MobiDB-lite"/>
    </source>
</evidence>
<dbReference type="Gene3D" id="3.40.570.10">
    <property type="entry name" value="Extracellular Endonuclease, subunit A"/>
    <property type="match status" value="1"/>
</dbReference>
<keyword evidence="4" id="KW-0378">Hydrolase</keyword>
<dbReference type="Proteomes" id="UP001597199">
    <property type="component" value="Unassembled WGS sequence"/>
</dbReference>
<protein>
    <submittedName>
        <fullName evidence="4">DNA/RNA non-specific endonuclease</fullName>
    </submittedName>
</protein>
<keyword evidence="2" id="KW-0732">Signal</keyword>
<sequence length="356" mass="38058">MKKIKSHHGHGKRPLKLILTLMLGLSLAGATLSGCSDTDSSPKTTTHHVKKTTKASSSEAEASSSESSASAASSSAPAPATTTNPELANLAYNGTQTIDVNGGKPTFDAATLSTSHGTWQTYADLDGLNRAVDAEALMNKAMMPTAEREPLTWDPTGWHNKRIASGYLYNRSHLIGYQLTGQNNNPKNLITGTRSLNSPEMLRYEDDIAYFMKTNPQAYVRYSVVPVFKGDNLLASGVHMMAQSVGANGISFNVYIFNIEEGVTLNYADGTSVVNSTQASTQNAAPAPAAKASTPAATTTQRGDMNTNDSGKIIGNRNSHIYHVPGQAGYRMNSSNAVYFQTEQQAQAAGYRKAKR</sequence>
<dbReference type="EMBL" id="JBHTOA010000034">
    <property type="protein sequence ID" value="MFD1399511.1"/>
    <property type="molecule type" value="Genomic_DNA"/>
</dbReference>
<keyword evidence="4" id="KW-0255">Endonuclease</keyword>
<evidence type="ECO:0000256" key="2">
    <source>
        <dbReference type="SAM" id="SignalP"/>
    </source>
</evidence>
<dbReference type="SUPFAM" id="SSF57884">
    <property type="entry name" value="Ada DNA repair protein, N-terminal domain (N-Ada 10)"/>
    <property type="match status" value="1"/>
</dbReference>
<feature type="chain" id="PRO_5045851202" evidence="2">
    <location>
        <begin position="31"/>
        <end position="356"/>
    </location>
</feature>
<keyword evidence="5" id="KW-1185">Reference proteome</keyword>
<dbReference type="Pfam" id="PF13930">
    <property type="entry name" value="Endonuclea_NS_2"/>
    <property type="match status" value="1"/>
</dbReference>
<evidence type="ECO:0000313" key="5">
    <source>
        <dbReference type="Proteomes" id="UP001597199"/>
    </source>
</evidence>
<proteinExistence type="predicted"/>
<feature type="region of interest" description="Disordered" evidence="1">
    <location>
        <begin position="33"/>
        <end position="85"/>
    </location>
</feature>
<evidence type="ECO:0000259" key="3">
    <source>
        <dbReference type="Pfam" id="PF13930"/>
    </source>
</evidence>
<accession>A0ABW4BHN5</accession>